<evidence type="ECO:0000256" key="3">
    <source>
        <dbReference type="ARBA" id="ARBA00022676"/>
    </source>
</evidence>
<evidence type="ECO:0000256" key="2">
    <source>
        <dbReference type="ARBA" id="ARBA00006962"/>
    </source>
</evidence>
<keyword evidence="3" id="KW-0328">Glycosyltransferase</keyword>
<sequence length="381" mass="42859">MAHKPKIMILYASYGDGHYQAAKAIEASLCKCMDCSVVLLDLMAEAHPLLNELTKFIYMQSFKTFPQLYGWVYNMTKGMQSESPFANWLHSFGLGKLSQYLDREDPDLVIHTFPQLGLPKLRRTAGFHLPIVNVVTDFDLHGRWLHPDIDRYYVATDDLKSEAEAKGIAAQRIVATGIPLKSMFSSASHEKVGMSLQLKLDHGKRTVLIMGGAYGVMQDISDICERLQHQPDIQQIIVCGRNRELKETLKKRFAGDSSIHIFGFVEQIQSLMHASDCIITKPGGITLSESLSCRLPIFIYKPVPGQERNNALYLQKKGAAVIAYNPAELTRELVGILHDPDREAAMVNRIEALCKPQAADHIAEDIWRQWFQPVQAVLQPV</sequence>
<feature type="domain" description="Diacylglycerol glucosyltransferase N-terminal" evidence="6">
    <location>
        <begin position="18"/>
        <end position="179"/>
    </location>
</feature>
<dbReference type="Pfam" id="PF04101">
    <property type="entry name" value="Glyco_tran_28_C"/>
    <property type="match status" value="1"/>
</dbReference>
<accession>A0ABT9CBL5</accession>
<keyword evidence="8" id="KW-1185">Reference proteome</keyword>
<dbReference type="Proteomes" id="UP001240171">
    <property type="component" value="Unassembled WGS sequence"/>
</dbReference>
<evidence type="ECO:0000256" key="4">
    <source>
        <dbReference type="ARBA" id="ARBA00022679"/>
    </source>
</evidence>
<comment type="caution">
    <text evidence="7">The sequence shown here is derived from an EMBL/GenBank/DDBJ whole genome shotgun (WGS) entry which is preliminary data.</text>
</comment>
<dbReference type="EMBL" id="JAUQTB010000004">
    <property type="protein sequence ID" value="MDO7906646.1"/>
    <property type="molecule type" value="Genomic_DNA"/>
</dbReference>
<proteinExistence type="inferred from homology"/>
<dbReference type="InterPro" id="IPR007235">
    <property type="entry name" value="Glyco_trans_28_C"/>
</dbReference>
<evidence type="ECO:0000256" key="1">
    <source>
        <dbReference type="ARBA" id="ARBA00004370"/>
    </source>
</evidence>
<dbReference type="SUPFAM" id="SSF53756">
    <property type="entry name" value="UDP-Glycosyltransferase/glycogen phosphorylase"/>
    <property type="match status" value="1"/>
</dbReference>
<dbReference type="RefSeq" id="WP_305023851.1">
    <property type="nucleotide sequence ID" value="NZ_JAUQTB010000004.1"/>
</dbReference>
<evidence type="ECO:0000259" key="6">
    <source>
        <dbReference type="Pfam" id="PF06925"/>
    </source>
</evidence>
<dbReference type="Gene3D" id="3.40.50.2000">
    <property type="entry name" value="Glycogen Phosphorylase B"/>
    <property type="match status" value="1"/>
</dbReference>
<dbReference type="InterPro" id="IPR009695">
    <property type="entry name" value="Diacylglyc_glucosyltr_N"/>
</dbReference>
<evidence type="ECO:0000313" key="8">
    <source>
        <dbReference type="Proteomes" id="UP001240171"/>
    </source>
</evidence>
<dbReference type="PANTHER" id="PTHR43025:SF3">
    <property type="entry name" value="MONOGALACTOSYLDIACYLGLYCEROL SYNTHASE 1, CHLOROPLASTIC"/>
    <property type="match status" value="1"/>
</dbReference>
<feature type="domain" description="Glycosyl transferase family 28 C-terminal" evidence="5">
    <location>
        <begin position="206"/>
        <end position="341"/>
    </location>
</feature>
<comment type="similarity">
    <text evidence="2">Belongs to the glycosyltransferase 28 family.</text>
</comment>
<reference evidence="7 8" key="1">
    <citation type="submission" date="2023-07" db="EMBL/GenBank/DDBJ databases">
        <title>Paenibacillus sp. JX-17 nov. isolated from soil.</title>
        <authorList>
            <person name="Wan Y."/>
            <person name="Liu B."/>
        </authorList>
    </citation>
    <scope>NUCLEOTIDE SEQUENCE [LARGE SCALE GENOMIC DNA]</scope>
    <source>
        <strain evidence="7 8">JX-17</strain>
    </source>
</reference>
<dbReference type="PANTHER" id="PTHR43025">
    <property type="entry name" value="MONOGALACTOSYLDIACYLGLYCEROL SYNTHASE"/>
    <property type="match status" value="1"/>
</dbReference>
<name>A0ABT9CBL5_9BACL</name>
<protein>
    <submittedName>
        <fullName evidence="7">Glycosyltransferase</fullName>
    </submittedName>
</protein>
<comment type="subcellular location">
    <subcellularLocation>
        <location evidence="1">Membrane</location>
    </subcellularLocation>
</comment>
<evidence type="ECO:0000313" key="7">
    <source>
        <dbReference type="EMBL" id="MDO7906646.1"/>
    </source>
</evidence>
<gene>
    <name evidence="7" type="ORF">Q5741_09455</name>
</gene>
<evidence type="ECO:0000259" key="5">
    <source>
        <dbReference type="Pfam" id="PF04101"/>
    </source>
</evidence>
<dbReference type="InterPro" id="IPR050519">
    <property type="entry name" value="Glycosyltransf_28_UgtP"/>
</dbReference>
<organism evidence="7 8">
    <name type="scientific">Paenibacillus lacisoli</name>
    <dbReference type="NCBI Taxonomy" id="3064525"/>
    <lineage>
        <taxon>Bacteria</taxon>
        <taxon>Bacillati</taxon>
        <taxon>Bacillota</taxon>
        <taxon>Bacilli</taxon>
        <taxon>Bacillales</taxon>
        <taxon>Paenibacillaceae</taxon>
        <taxon>Paenibacillus</taxon>
    </lineage>
</organism>
<dbReference type="Pfam" id="PF06925">
    <property type="entry name" value="MGDG_synth"/>
    <property type="match status" value="1"/>
</dbReference>
<keyword evidence="4" id="KW-0808">Transferase</keyword>